<protein>
    <recommendedName>
        <fullName evidence="1">Trypsin-co-occurring domain-containing protein</fullName>
    </recommendedName>
</protein>
<dbReference type="NCBIfam" id="NF041216">
    <property type="entry name" value="CU044_2847_fam"/>
    <property type="match status" value="1"/>
</dbReference>
<dbReference type="EMBL" id="AOPZ01000067">
    <property type="protein sequence ID" value="EPH45102.1"/>
    <property type="molecule type" value="Genomic_DNA"/>
</dbReference>
<evidence type="ECO:0000313" key="2">
    <source>
        <dbReference type="EMBL" id="EPH45102.1"/>
    </source>
</evidence>
<dbReference type="PATRIC" id="fig|1286094.4.peg.1709"/>
<dbReference type="Pfam" id="PF19493">
    <property type="entry name" value="Trypco1"/>
    <property type="match status" value="1"/>
</dbReference>
<name>S4AUK8_9ACTN</name>
<evidence type="ECO:0000259" key="1">
    <source>
        <dbReference type="Pfam" id="PF19493"/>
    </source>
</evidence>
<dbReference type="Proteomes" id="UP000014629">
    <property type="component" value="Unassembled WGS sequence"/>
</dbReference>
<evidence type="ECO:0000313" key="3">
    <source>
        <dbReference type="Proteomes" id="UP000014629"/>
    </source>
</evidence>
<accession>S4AUK8</accession>
<dbReference type="RefSeq" id="WP_016639860.1">
    <property type="nucleotide sequence ID" value="NZ_AOPZ01000067.1"/>
</dbReference>
<dbReference type="AlphaFoldDB" id="S4AUK8"/>
<sequence length="150" mass="14979">MTDFVEFAFDDGTLLALQVFAPLPAALAGTEGETDDEGAVPGFGTSRPVARGGRVMAATEGALGTLLAPLVPLLQRVHDTVATVPDAPDELSVSFGLRVSQDLKLGVVGATGEATMVITANWHLASPAAPAPAVADVDSAAGSATGVRAG</sequence>
<dbReference type="InterPro" id="IPR045794">
    <property type="entry name" value="Trypco1"/>
</dbReference>
<feature type="domain" description="Trypsin-co-occurring" evidence="1">
    <location>
        <begin position="44"/>
        <end position="123"/>
    </location>
</feature>
<comment type="caution">
    <text evidence="2">The sequence shown here is derived from an EMBL/GenBank/DDBJ whole genome shotgun (WGS) entry which is preliminary data.</text>
</comment>
<proteinExistence type="predicted"/>
<organism evidence="2 3">
    <name type="scientific">Streptomyces aurantiacus JA 4570</name>
    <dbReference type="NCBI Taxonomy" id="1286094"/>
    <lineage>
        <taxon>Bacteria</taxon>
        <taxon>Bacillati</taxon>
        <taxon>Actinomycetota</taxon>
        <taxon>Actinomycetes</taxon>
        <taxon>Kitasatosporales</taxon>
        <taxon>Streptomycetaceae</taxon>
        <taxon>Streptomyces</taxon>
        <taxon>Streptomyces aurantiacus group</taxon>
    </lineage>
</organism>
<keyword evidence="3" id="KW-1185">Reference proteome</keyword>
<reference evidence="2 3" key="1">
    <citation type="submission" date="2013-02" db="EMBL/GenBank/DDBJ databases">
        <title>Draft Genome Sequence of Streptomyces aurantiacus, Which Produces Setomimycin.</title>
        <authorList>
            <person name="Gruening B.A."/>
            <person name="Praeg A."/>
            <person name="Erxleben A."/>
            <person name="Guenther S."/>
            <person name="Mueller M."/>
        </authorList>
    </citation>
    <scope>NUCLEOTIDE SEQUENCE [LARGE SCALE GENOMIC DNA]</scope>
    <source>
        <strain evidence="2 3">JA 4570</strain>
    </source>
</reference>
<dbReference type="OrthoDB" id="3874259at2"/>
<gene>
    <name evidence="2" type="ORF">STRAU_1730</name>
</gene>